<accession>A0AA48RDE1</accession>
<proteinExistence type="predicted"/>
<gene>
    <name evidence="1" type="ORF">BSPP4475_05800</name>
</gene>
<dbReference type="EMBL" id="OY569118">
    <property type="protein sequence ID" value="CAJ1001827.1"/>
    <property type="molecule type" value="Genomic_DNA"/>
</dbReference>
<name>A0AA48RDE1_9BACL</name>
<evidence type="ECO:0000313" key="2">
    <source>
        <dbReference type="Proteomes" id="UP001189619"/>
    </source>
</evidence>
<protein>
    <submittedName>
        <fullName evidence="1">DUF1857 domain-containing protein</fullName>
    </submittedName>
</protein>
<organism evidence="1 2">
    <name type="scientific">Brevibacillus aydinogluensis</name>
    <dbReference type="NCBI Taxonomy" id="927786"/>
    <lineage>
        <taxon>Bacteria</taxon>
        <taxon>Bacillati</taxon>
        <taxon>Bacillota</taxon>
        <taxon>Bacilli</taxon>
        <taxon>Bacillales</taxon>
        <taxon>Paenibacillaceae</taxon>
        <taxon>Brevibacillus</taxon>
    </lineage>
</organism>
<keyword evidence="2" id="KW-1185">Reference proteome</keyword>
<evidence type="ECO:0000313" key="1">
    <source>
        <dbReference type="EMBL" id="CAJ1001827.1"/>
    </source>
</evidence>
<dbReference type="Proteomes" id="UP001189619">
    <property type="component" value="Chromosome"/>
</dbReference>
<dbReference type="AlphaFoldDB" id="A0AA48RDE1"/>
<dbReference type="KEGG" id="bayd:BSPP4475_05800"/>
<reference evidence="1" key="1">
    <citation type="submission" date="2023-07" db="EMBL/GenBank/DDBJ databases">
        <authorList>
            <person name="Ivanov I."/>
            <person name="Teneva D."/>
            <person name="Stoikov I."/>
        </authorList>
    </citation>
    <scope>NUCLEOTIDE SEQUENCE</scope>
    <source>
        <strain evidence="1">4475</strain>
    </source>
</reference>
<sequence length="161" mass="17732">MYSVQPCVFEAVSECARRFQEEVAQLAERFALRVDGGFPALELQVHPHFRAILEYTLWGDAGVVVIRGKVGTQTESRPCKPIAVTMKFSLSHDPELDIEAKKQRIEEILAGETELSWIVPPAGHVGHLELTLRFESKPGSGLVGDYARTVLGIVTGKMMAA</sequence>